<keyword evidence="4" id="KW-0004">4Fe-4S</keyword>
<organism evidence="8 9">
    <name type="scientific">Hanseniaspora guilliermondii</name>
    <dbReference type="NCBI Taxonomy" id="56406"/>
    <lineage>
        <taxon>Eukaryota</taxon>
        <taxon>Fungi</taxon>
        <taxon>Dikarya</taxon>
        <taxon>Ascomycota</taxon>
        <taxon>Saccharomycotina</taxon>
        <taxon>Saccharomycetes</taxon>
        <taxon>Saccharomycodales</taxon>
        <taxon>Saccharomycodaceae</taxon>
        <taxon>Hanseniaspora</taxon>
    </lineage>
</organism>
<feature type="domain" description="Iron hydrogenase large subunit C-terminal" evidence="7">
    <location>
        <begin position="95"/>
        <end position="427"/>
    </location>
</feature>
<dbReference type="Gene3D" id="3.40.50.1780">
    <property type="match status" value="1"/>
</dbReference>
<evidence type="ECO:0000259" key="7">
    <source>
        <dbReference type="Pfam" id="PF02906"/>
    </source>
</evidence>
<evidence type="ECO:0000256" key="6">
    <source>
        <dbReference type="ARBA" id="ARBA00031269"/>
    </source>
</evidence>
<dbReference type="Pfam" id="PF02906">
    <property type="entry name" value="Fe_hyd_lg_C"/>
    <property type="match status" value="1"/>
</dbReference>
<keyword evidence="4" id="KW-0479">Metal-binding</keyword>
<dbReference type="InterPro" id="IPR050340">
    <property type="entry name" value="Cytosolic_Fe-S_CAF"/>
</dbReference>
<evidence type="ECO:0000256" key="1">
    <source>
        <dbReference type="ARBA" id="ARBA00006596"/>
    </source>
</evidence>
<protein>
    <recommendedName>
        <fullName evidence="2">Cytosolic Fe-S cluster assembly factor NAR1</fullName>
    </recommendedName>
    <alternativeName>
        <fullName evidence="3">Cytosolic Fe-S cluster assembly factor nar1</fullName>
    </alternativeName>
    <alternativeName>
        <fullName evidence="6">Nuclear architecture-related protein 1</fullName>
    </alternativeName>
</protein>
<evidence type="ECO:0000256" key="2">
    <source>
        <dbReference type="ARBA" id="ARBA00015854"/>
    </source>
</evidence>
<evidence type="ECO:0000256" key="4">
    <source>
        <dbReference type="ARBA" id="ARBA00022485"/>
    </source>
</evidence>
<reference evidence="9" key="1">
    <citation type="submission" date="2016-11" db="EMBL/GenBank/DDBJ databases">
        <authorList>
            <person name="Guldener U."/>
        </authorList>
    </citation>
    <scope>NUCLEOTIDE SEQUENCE [LARGE SCALE GENOMIC DNA]</scope>
</reference>
<dbReference type="OrthoDB" id="10253113at2759"/>
<gene>
    <name evidence="8" type="ORF">HGUI_02291</name>
</gene>
<dbReference type="InterPro" id="IPR004108">
    <property type="entry name" value="Fe_hydrogenase_lsu_C"/>
</dbReference>
<dbReference type="GO" id="GO:0051539">
    <property type="term" value="F:4 iron, 4 sulfur cluster binding"/>
    <property type="evidence" value="ECO:0007669"/>
    <property type="project" value="UniProtKB-KW"/>
</dbReference>
<dbReference type="SUPFAM" id="SSF53920">
    <property type="entry name" value="Fe-only hydrogenase"/>
    <property type="match status" value="1"/>
</dbReference>
<dbReference type="VEuPathDB" id="FungiDB:HGUI_02291"/>
<sequence length="517" mass="59412">MSSILSKETLNDFITPNQVCINPIKNTYEKKADDEVIEVGKEDDVPTKVNITLQDCLACSGCVTTSEELVLEQHSYEKFFNNYKDTLSANDDLSLVISISPTCRISLLNYLKFDNLNAVDEWLLQSFKTLFKKKYESNQLFITSTQVGKELSNIELNKQMMTSSCQKKSEVGPKFTVVCPGVVLYIEKQHNSLTSNFIKIKPEMSMLGNLLKKNIFINKNIYHLSIMPCFDKKLESSKNGDDEVDVDCVLTPKEIINMFIDNSIDLKEPLDHLDEGDKMNLMNVYRNEDLANLAWMIDDVEIEAKNTSGGYAYRYIKEYKMHLQREHPSMRLEIQVENGKNNDMKFYKLLDLKRDGGMVASSCELYGFKNLQNLIRKLDKGNGMKQRTNLLMNHRKKRMVERREGLEPKDCDFIELMACPGGCMNGGGLLLPDEETSSNSKKRAESLIKLNEIYLREFSQKSISDLNEIGIGKQPSEYIKHTLNTLQSKEMNFLYKVERREQEEKSIDSSTAIFESW</sequence>
<dbReference type="InterPro" id="IPR009016">
    <property type="entry name" value="Fe_hydrogenase"/>
</dbReference>
<comment type="similarity">
    <text evidence="1">Belongs to the NARF family.</text>
</comment>
<dbReference type="PANTHER" id="PTHR11615">
    <property type="entry name" value="NITRATE, FORMATE, IRON DEHYDROGENASE"/>
    <property type="match status" value="1"/>
</dbReference>
<dbReference type="Gene3D" id="3.40.950.10">
    <property type="entry name" value="Fe-only Hydrogenase (Larger Subunit), Chain L, domain 3"/>
    <property type="match status" value="1"/>
</dbReference>
<proteinExistence type="inferred from homology"/>
<evidence type="ECO:0000256" key="5">
    <source>
        <dbReference type="ARBA" id="ARBA00023014"/>
    </source>
</evidence>
<dbReference type="AlphaFoldDB" id="A0A1L0B4X7"/>
<keyword evidence="4" id="KW-0408">Iron</keyword>
<evidence type="ECO:0000313" key="9">
    <source>
        <dbReference type="Proteomes" id="UP000183365"/>
    </source>
</evidence>
<evidence type="ECO:0000256" key="3">
    <source>
        <dbReference type="ARBA" id="ARBA00017073"/>
    </source>
</evidence>
<keyword evidence="9" id="KW-1185">Reference proteome</keyword>
<dbReference type="Proteomes" id="UP000183365">
    <property type="component" value="Unassembled WGS sequence"/>
</dbReference>
<dbReference type="EMBL" id="FQNF01000039">
    <property type="protein sequence ID" value="SGZ40091.1"/>
    <property type="molecule type" value="Genomic_DNA"/>
</dbReference>
<accession>A0A1L0B4X7</accession>
<evidence type="ECO:0000313" key="8">
    <source>
        <dbReference type="EMBL" id="SGZ40091.1"/>
    </source>
</evidence>
<keyword evidence="5" id="KW-0411">Iron-sulfur</keyword>
<name>A0A1L0B4X7_9ASCO</name>
<dbReference type="Gene3D" id="3.30.70.20">
    <property type="match status" value="1"/>
</dbReference>